<name>A0A9W8WPP1_9PLEO</name>
<dbReference type="Gene3D" id="2.40.128.320">
    <property type="entry name" value="Protein HRI1, N-terminal domain"/>
    <property type="match status" value="1"/>
</dbReference>
<dbReference type="Proteomes" id="UP001140562">
    <property type="component" value="Unassembled WGS sequence"/>
</dbReference>
<sequence>MASSAHPHTSPELICTAPPSEQSSTSATSPTGTANISAREYIYFLPYPIPKETPVPYTPGLSTTNPLNLPPTPFEPTSTLVLTSPGKTFVDLRYLKPVKLGESALPNAGETKRLEWGFAGTSKSEAMAEAHPKFEAYGHWVWTHWLDSRAAVGQEIARDEGDMYDLGEGLFLEHGHAFHPHLGRVAGHEELWRDVPVLSTGASAENGEERKVCVLLRCEDREQGIRGVVIRVGRYCQGILQFGEVTTTERWEFDVEDKDDVQEEKKWKRTARTGDAFLPCAVTFRTEVVQLGGRVRHGGIEWVTEEVWAWN</sequence>
<comment type="caution">
    <text evidence="2">The sequence shown here is derived from an EMBL/GenBank/DDBJ whole genome shotgun (WGS) entry which is preliminary data.</text>
</comment>
<evidence type="ECO:0000313" key="2">
    <source>
        <dbReference type="EMBL" id="KAJ4330211.1"/>
    </source>
</evidence>
<protein>
    <recommendedName>
        <fullName evidence="4">Protein HRI1</fullName>
    </recommendedName>
</protein>
<dbReference type="EMBL" id="JAPEUV010000216">
    <property type="protein sequence ID" value="KAJ4330211.1"/>
    <property type="molecule type" value="Genomic_DNA"/>
</dbReference>
<feature type="compositionally biased region" description="Low complexity" evidence="1">
    <location>
        <begin position="23"/>
        <end position="32"/>
    </location>
</feature>
<accession>A0A9W8WPP1</accession>
<dbReference type="OrthoDB" id="4045395at2759"/>
<organism evidence="2 3">
    <name type="scientific">Didymella glomerata</name>
    <dbReference type="NCBI Taxonomy" id="749621"/>
    <lineage>
        <taxon>Eukaryota</taxon>
        <taxon>Fungi</taxon>
        <taxon>Dikarya</taxon>
        <taxon>Ascomycota</taxon>
        <taxon>Pezizomycotina</taxon>
        <taxon>Dothideomycetes</taxon>
        <taxon>Pleosporomycetidae</taxon>
        <taxon>Pleosporales</taxon>
        <taxon>Pleosporineae</taxon>
        <taxon>Didymellaceae</taxon>
        <taxon>Didymella</taxon>
    </lineage>
</organism>
<dbReference type="AlphaFoldDB" id="A0A9W8WPP1"/>
<reference evidence="2" key="1">
    <citation type="submission" date="2022-10" db="EMBL/GenBank/DDBJ databases">
        <title>Tapping the CABI collections for fungal endophytes: first genome assemblies for Collariella, Neodidymelliopsis, Ascochyta clinopodiicola, Didymella pomorum, Didymosphaeria variabile, Neocosmospora piperis and Neocucurbitaria cava.</title>
        <authorList>
            <person name="Hill R."/>
        </authorList>
    </citation>
    <scope>NUCLEOTIDE SEQUENCE</scope>
    <source>
        <strain evidence="2">IMI 360193</strain>
    </source>
</reference>
<evidence type="ECO:0000256" key="1">
    <source>
        <dbReference type="SAM" id="MobiDB-lite"/>
    </source>
</evidence>
<dbReference type="Pfam" id="PF16815">
    <property type="entry name" value="HRI1"/>
    <property type="match status" value="1"/>
</dbReference>
<dbReference type="InterPro" id="IPR031818">
    <property type="entry name" value="Hri1"/>
</dbReference>
<dbReference type="CDD" id="cd11693">
    <property type="entry name" value="HRI1_C_like"/>
    <property type="match status" value="1"/>
</dbReference>
<evidence type="ECO:0000313" key="3">
    <source>
        <dbReference type="Proteomes" id="UP001140562"/>
    </source>
</evidence>
<proteinExistence type="predicted"/>
<evidence type="ECO:0008006" key="4">
    <source>
        <dbReference type="Google" id="ProtNLM"/>
    </source>
</evidence>
<gene>
    <name evidence="2" type="ORF">N0V87_010193</name>
</gene>
<keyword evidence="3" id="KW-1185">Reference proteome</keyword>
<dbReference type="InterPro" id="IPR043047">
    <property type="entry name" value="Hri1_N_sf"/>
</dbReference>
<feature type="region of interest" description="Disordered" evidence="1">
    <location>
        <begin position="1"/>
        <end position="32"/>
    </location>
</feature>